<dbReference type="EMBL" id="GBRH01220603">
    <property type="protein sequence ID" value="JAD77292.1"/>
    <property type="molecule type" value="Transcribed_RNA"/>
</dbReference>
<organism evidence="1">
    <name type="scientific">Arundo donax</name>
    <name type="common">Giant reed</name>
    <name type="synonym">Donax arundinaceus</name>
    <dbReference type="NCBI Taxonomy" id="35708"/>
    <lineage>
        <taxon>Eukaryota</taxon>
        <taxon>Viridiplantae</taxon>
        <taxon>Streptophyta</taxon>
        <taxon>Embryophyta</taxon>
        <taxon>Tracheophyta</taxon>
        <taxon>Spermatophyta</taxon>
        <taxon>Magnoliopsida</taxon>
        <taxon>Liliopsida</taxon>
        <taxon>Poales</taxon>
        <taxon>Poaceae</taxon>
        <taxon>PACMAD clade</taxon>
        <taxon>Arundinoideae</taxon>
        <taxon>Arundineae</taxon>
        <taxon>Arundo</taxon>
    </lineage>
</organism>
<dbReference type="AlphaFoldDB" id="A0A0A9D0L6"/>
<evidence type="ECO:0000313" key="1">
    <source>
        <dbReference type="EMBL" id="JAD77292.1"/>
    </source>
</evidence>
<reference evidence="1" key="2">
    <citation type="journal article" date="2015" name="Data Brief">
        <title>Shoot transcriptome of the giant reed, Arundo donax.</title>
        <authorList>
            <person name="Barrero R.A."/>
            <person name="Guerrero F.D."/>
            <person name="Moolhuijzen P."/>
            <person name="Goolsby J.A."/>
            <person name="Tidwell J."/>
            <person name="Bellgard S.E."/>
            <person name="Bellgard M.I."/>
        </authorList>
    </citation>
    <scope>NUCLEOTIDE SEQUENCE</scope>
    <source>
        <tissue evidence="1">Shoot tissue taken approximately 20 cm above the soil surface</tissue>
    </source>
</reference>
<protein>
    <submittedName>
        <fullName evidence="1">Uncharacterized protein</fullName>
    </submittedName>
</protein>
<reference evidence="1" key="1">
    <citation type="submission" date="2014-09" db="EMBL/GenBank/DDBJ databases">
        <authorList>
            <person name="Magalhaes I.L.F."/>
            <person name="Oliveira U."/>
            <person name="Santos F.R."/>
            <person name="Vidigal T.H.D.A."/>
            <person name="Brescovit A.D."/>
            <person name="Santos A.J."/>
        </authorList>
    </citation>
    <scope>NUCLEOTIDE SEQUENCE</scope>
    <source>
        <tissue evidence="1">Shoot tissue taken approximately 20 cm above the soil surface</tissue>
    </source>
</reference>
<accession>A0A0A9D0L6</accession>
<proteinExistence type="predicted"/>
<name>A0A0A9D0L6_ARUDO</name>
<sequence>MKITKDAIQTPNGHSNKHIIFCWDLKNVCSGLIDAKNGAEYKNIGTRST</sequence>